<dbReference type="PANTHER" id="PTHR43033:SF1">
    <property type="entry name" value="TRNA(ILE)-LYSIDINE SYNTHASE-RELATED"/>
    <property type="match status" value="1"/>
</dbReference>
<evidence type="ECO:0000256" key="4">
    <source>
        <dbReference type="ARBA" id="ARBA00022741"/>
    </source>
</evidence>
<sequence length="406" mass="43932">MGASRKPARKPAPRTTPPGGTRPSGEPVSRAPRRPAAASFSRSSQRPAGESVPPSLKRPATASGDDAGPWRAALDPALLRAVDTALMAGPAGSAVGVALSAGADSAMLALHAAHAARRRGLRLHCFHVHHGLQPEADDWLIRAHRLAGLLEADCHSRRVTVEIDGRGLEAAARDARYAALAGLAAHAGVGHLLLAHHQDDQAETVLLRLLRGTGPLGLAAMRPVMERDGLVWSRPWLDQPRSVILACARRFGDLSGWQPARDPSNADARYARAALRTGLAPVLDAHWPAWRRTLARHAGQAQALSDWVEEAAQADWQGLDPSPDGREFSLAAWRALPAHRQAQALRHWLRALGLRMPTEARLRAWLRTLRGVHALGHDRDVRLLHEGVWIAVRRGRVLCLPKTQVE</sequence>
<feature type="region of interest" description="Disordered" evidence="8">
    <location>
        <begin position="1"/>
        <end position="69"/>
    </location>
</feature>
<keyword evidence="3 7" id="KW-0819">tRNA processing</keyword>
<dbReference type="GO" id="GO:0005737">
    <property type="term" value="C:cytoplasm"/>
    <property type="evidence" value="ECO:0007669"/>
    <property type="project" value="UniProtKB-SubCell"/>
</dbReference>
<dbReference type="SUPFAM" id="SSF82829">
    <property type="entry name" value="MesJ substrate recognition domain-like"/>
    <property type="match status" value="1"/>
</dbReference>
<comment type="similarity">
    <text evidence="7">Belongs to the tRNA(Ile)-lysidine synthase family.</text>
</comment>
<dbReference type="CDD" id="cd01992">
    <property type="entry name" value="TilS_N"/>
    <property type="match status" value="1"/>
</dbReference>
<keyword evidence="4" id="KW-0547">Nucleotide-binding</keyword>
<dbReference type="AlphaFoldDB" id="A0A7W9TRM9"/>
<dbReference type="HAMAP" id="MF_01161">
    <property type="entry name" value="tRNA_Ile_lys_synt"/>
    <property type="match status" value="1"/>
</dbReference>
<dbReference type="GO" id="GO:0032267">
    <property type="term" value="F:tRNA(Ile)-lysidine synthase activity"/>
    <property type="evidence" value="ECO:0007669"/>
    <property type="project" value="UniProtKB-EC"/>
</dbReference>
<keyword evidence="1 7" id="KW-0963">Cytoplasm</keyword>
<dbReference type="InterPro" id="IPR012094">
    <property type="entry name" value="tRNA_Ile_lys_synt"/>
</dbReference>
<dbReference type="GO" id="GO:0005524">
    <property type="term" value="F:ATP binding"/>
    <property type="evidence" value="ECO:0007669"/>
    <property type="project" value="UniProtKB-KW"/>
</dbReference>
<dbReference type="EMBL" id="JACHIB010000014">
    <property type="protein sequence ID" value="MBB6084477.1"/>
    <property type="molecule type" value="Genomic_DNA"/>
</dbReference>
<name>A0A7W9TRM9_CASDE</name>
<evidence type="ECO:0000256" key="7">
    <source>
        <dbReference type="HAMAP-Rule" id="MF_01161"/>
    </source>
</evidence>
<dbReference type="Pfam" id="PF09179">
    <property type="entry name" value="TilS"/>
    <property type="match status" value="1"/>
</dbReference>
<evidence type="ECO:0000256" key="2">
    <source>
        <dbReference type="ARBA" id="ARBA00022598"/>
    </source>
</evidence>
<feature type="compositionally biased region" description="Low complexity" evidence="8">
    <location>
        <begin position="34"/>
        <end position="48"/>
    </location>
</feature>
<feature type="domain" description="tRNA(Ile)-lysidine synthase substrate-binding" evidence="10">
    <location>
        <begin position="329"/>
        <end position="397"/>
    </location>
</feature>
<reference evidence="11 12" key="1">
    <citation type="submission" date="2020-08" db="EMBL/GenBank/DDBJ databases">
        <title>Genomic Encyclopedia of Type Strains, Phase IV (KMG-IV): sequencing the most valuable type-strain genomes for metagenomic binning, comparative biology and taxonomic classification.</title>
        <authorList>
            <person name="Goeker M."/>
        </authorList>
    </citation>
    <scope>NUCLEOTIDE SEQUENCE [LARGE SCALE GENOMIC DNA]</scope>
    <source>
        <strain evidence="11 12">DSM 12141</strain>
    </source>
</reference>
<evidence type="ECO:0000256" key="5">
    <source>
        <dbReference type="ARBA" id="ARBA00022840"/>
    </source>
</evidence>
<feature type="domain" description="tRNA(Ile)-lysidine/2-thiocytidine synthase N-terminal" evidence="9">
    <location>
        <begin position="95"/>
        <end position="277"/>
    </location>
</feature>
<evidence type="ECO:0000256" key="1">
    <source>
        <dbReference type="ARBA" id="ARBA00022490"/>
    </source>
</evidence>
<evidence type="ECO:0000259" key="9">
    <source>
        <dbReference type="Pfam" id="PF01171"/>
    </source>
</evidence>
<feature type="compositionally biased region" description="Basic residues" evidence="8">
    <location>
        <begin position="1"/>
        <end position="12"/>
    </location>
</feature>
<dbReference type="GO" id="GO:0006400">
    <property type="term" value="P:tRNA modification"/>
    <property type="evidence" value="ECO:0007669"/>
    <property type="project" value="UniProtKB-UniRule"/>
</dbReference>
<dbReference type="NCBIfam" id="TIGR02432">
    <property type="entry name" value="lysidine_TilS_N"/>
    <property type="match status" value="1"/>
</dbReference>
<protein>
    <recommendedName>
        <fullName evidence="7">tRNA(Ile)-lysidine synthase</fullName>
        <ecNumber evidence="7">6.3.4.19</ecNumber>
    </recommendedName>
    <alternativeName>
        <fullName evidence="7">tRNA(Ile)-2-lysyl-cytidine synthase</fullName>
    </alternativeName>
    <alternativeName>
        <fullName evidence="7">tRNA(Ile)-lysidine synthetase</fullName>
    </alternativeName>
</protein>
<dbReference type="EC" id="6.3.4.19" evidence="7"/>
<dbReference type="InterPro" id="IPR015262">
    <property type="entry name" value="tRNA_Ile_lys_synt_subst-bd"/>
</dbReference>
<dbReference type="InterPro" id="IPR012795">
    <property type="entry name" value="tRNA_Ile_lys_synt_N"/>
</dbReference>
<proteinExistence type="inferred from homology"/>
<dbReference type="PANTHER" id="PTHR43033">
    <property type="entry name" value="TRNA(ILE)-LYSIDINE SYNTHASE-RELATED"/>
    <property type="match status" value="1"/>
</dbReference>
<dbReference type="SUPFAM" id="SSF52402">
    <property type="entry name" value="Adenine nucleotide alpha hydrolases-like"/>
    <property type="match status" value="1"/>
</dbReference>
<evidence type="ECO:0000313" key="12">
    <source>
        <dbReference type="Proteomes" id="UP000541136"/>
    </source>
</evidence>
<comment type="subcellular location">
    <subcellularLocation>
        <location evidence="7">Cytoplasm</location>
    </subcellularLocation>
</comment>
<keyword evidence="5" id="KW-0067">ATP-binding</keyword>
<dbReference type="InterPro" id="IPR014729">
    <property type="entry name" value="Rossmann-like_a/b/a_fold"/>
</dbReference>
<evidence type="ECO:0000259" key="10">
    <source>
        <dbReference type="Pfam" id="PF09179"/>
    </source>
</evidence>
<evidence type="ECO:0000256" key="6">
    <source>
        <dbReference type="ARBA" id="ARBA00048539"/>
    </source>
</evidence>
<dbReference type="InterPro" id="IPR011063">
    <property type="entry name" value="TilS/TtcA_N"/>
</dbReference>
<gene>
    <name evidence="7" type="primary">tilS</name>
    <name evidence="11" type="ORF">HNR28_002522</name>
</gene>
<organism evidence="11 12">
    <name type="scientific">Castellaniella defragrans</name>
    <name type="common">Alcaligenes defragrans</name>
    <dbReference type="NCBI Taxonomy" id="75697"/>
    <lineage>
        <taxon>Bacteria</taxon>
        <taxon>Pseudomonadati</taxon>
        <taxon>Pseudomonadota</taxon>
        <taxon>Betaproteobacteria</taxon>
        <taxon>Burkholderiales</taxon>
        <taxon>Alcaligenaceae</taxon>
        <taxon>Castellaniella</taxon>
    </lineage>
</organism>
<comment type="caution">
    <text evidence="7">Lacks conserved residue(s) required for the propagation of feature annotation.</text>
</comment>
<evidence type="ECO:0000256" key="3">
    <source>
        <dbReference type="ARBA" id="ARBA00022694"/>
    </source>
</evidence>
<dbReference type="Gene3D" id="3.40.50.620">
    <property type="entry name" value="HUPs"/>
    <property type="match status" value="1"/>
</dbReference>
<keyword evidence="2 7" id="KW-0436">Ligase</keyword>
<dbReference type="Pfam" id="PF01171">
    <property type="entry name" value="ATP_bind_3"/>
    <property type="match status" value="1"/>
</dbReference>
<dbReference type="Gene3D" id="1.20.59.20">
    <property type="match status" value="1"/>
</dbReference>
<accession>A0A7W9TRM9</accession>
<comment type="caution">
    <text evidence="11">The sequence shown here is derived from an EMBL/GenBank/DDBJ whole genome shotgun (WGS) entry which is preliminary data.</text>
</comment>
<evidence type="ECO:0000313" key="11">
    <source>
        <dbReference type="EMBL" id="MBB6084477.1"/>
    </source>
</evidence>
<evidence type="ECO:0000256" key="8">
    <source>
        <dbReference type="SAM" id="MobiDB-lite"/>
    </source>
</evidence>
<comment type="function">
    <text evidence="7">Ligates lysine onto the cytidine present at position 34 of the AUA codon-specific tRNA(Ile) that contains the anticodon CAU, in an ATP-dependent manner. Cytidine is converted to lysidine, thus changing the amino acid specificity of the tRNA from methionine to isoleucine.</text>
</comment>
<dbReference type="Proteomes" id="UP000541136">
    <property type="component" value="Unassembled WGS sequence"/>
</dbReference>
<comment type="catalytic activity">
    <reaction evidence="6 7">
        <text>cytidine(34) in tRNA(Ile2) + L-lysine + ATP = lysidine(34) in tRNA(Ile2) + AMP + diphosphate + H(+)</text>
        <dbReference type="Rhea" id="RHEA:43744"/>
        <dbReference type="Rhea" id="RHEA-COMP:10625"/>
        <dbReference type="Rhea" id="RHEA-COMP:10670"/>
        <dbReference type="ChEBI" id="CHEBI:15378"/>
        <dbReference type="ChEBI" id="CHEBI:30616"/>
        <dbReference type="ChEBI" id="CHEBI:32551"/>
        <dbReference type="ChEBI" id="CHEBI:33019"/>
        <dbReference type="ChEBI" id="CHEBI:82748"/>
        <dbReference type="ChEBI" id="CHEBI:83665"/>
        <dbReference type="ChEBI" id="CHEBI:456215"/>
        <dbReference type="EC" id="6.3.4.19"/>
    </reaction>
</comment>